<comment type="caution">
    <text evidence="3">The sequence shown here is derived from an EMBL/GenBank/DDBJ whole genome shotgun (WGS) entry which is preliminary data.</text>
</comment>
<evidence type="ECO:0000256" key="1">
    <source>
        <dbReference type="SAM" id="MobiDB-lite"/>
    </source>
</evidence>
<feature type="compositionally biased region" description="Basic and acidic residues" evidence="1">
    <location>
        <begin position="213"/>
        <end position="222"/>
    </location>
</feature>
<dbReference type="AlphaFoldDB" id="A0A8H6XNS9"/>
<evidence type="ECO:0000313" key="4">
    <source>
        <dbReference type="Proteomes" id="UP000623467"/>
    </source>
</evidence>
<feature type="compositionally biased region" description="Acidic residues" evidence="1">
    <location>
        <begin position="200"/>
        <end position="212"/>
    </location>
</feature>
<protein>
    <submittedName>
        <fullName evidence="3">Uncharacterized protein</fullName>
    </submittedName>
</protein>
<keyword evidence="2" id="KW-0472">Membrane</keyword>
<organism evidence="3 4">
    <name type="scientific">Mycena sanguinolenta</name>
    <dbReference type="NCBI Taxonomy" id="230812"/>
    <lineage>
        <taxon>Eukaryota</taxon>
        <taxon>Fungi</taxon>
        <taxon>Dikarya</taxon>
        <taxon>Basidiomycota</taxon>
        <taxon>Agaricomycotina</taxon>
        <taxon>Agaricomycetes</taxon>
        <taxon>Agaricomycetidae</taxon>
        <taxon>Agaricales</taxon>
        <taxon>Marasmiineae</taxon>
        <taxon>Mycenaceae</taxon>
        <taxon>Mycena</taxon>
    </lineage>
</organism>
<feature type="region of interest" description="Disordered" evidence="1">
    <location>
        <begin position="200"/>
        <end position="222"/>
    </location>
</feature>
<feature type="transmembrane region" description="Helical" evidence="2">
    <location>
        <begin position="173"/>
        <end position="193"/>
    </location>
</feature>
<keyword evidence="4" id="KW-1185">Reference proteome</keyword>
<accession>A0A8H6XNS9</accession>
<keyword evidence="2" id="KW-1133">Transmembrane helix</keyword>
<sequence length="222" mass="24428">MPRRRIIACFTVILFILIAPDLLRRSLYTAPLADTVEWLRDRLMKGYTAAAFFLAVFDACSLAYDAYQWLTSRSAEPTPAPAPSPTPAELEEGAATRAYRLALYEAEIAGTLPPPPPTPTSTLYPSAVAQATPGRKILLLLGSTAFLVLGLSADKVVLREKPLLENISAVAVYFLRGWEGVLVVVLVAMGMAWRQREVQEAEDTLPDEDLETPFEKEFSEKA</sequence>
<dbReference type="OrthoDB" id="3028111at2759"/>
<feature type="transmembrane region" description="Helical" evidence="2">
    <location>
        <begin position="49"/>
        <end position="67"/>
    </location>
</feature>
<reference evidence="3" key="1">
    <citation type="submission" date="2020-05" db="EMBL/GenBank/DDBJ databases">
        <title>Mycena genomes resolve the evolution of fungal bioluminescence.</title>
        <authorList>
            <person name="Tsai I.J."/>
        </authorList>
    </citation>
    <scope>NUCLEOTIDE SEQUENCE</scope>
    <source>
        <strain evidence="3">160909Yilan</strain>
    </source>
</reference>
<evidence type="ECO:0000256" key="2">
    <source>
        <dbReference type="SAM" id="Phobius"/>
    </source>
</evidence>
<name>A0A8H6XNS9_9AGAR</name>
<dbReference type="EMBL" id="JACAZH010000022">
    <property type="protein sequence ID" value="KAF7343831.1"/>
    <property type="molecule type" value="Genomic_DNA"/>
</dbReference>
<proteinExistence type="predicted"/>
<gene>
    <name evidence="3" type="ORF">MSAN_01964300</name>
</gene>
<evidence type="ECO:0000313" key="3">
    <source>
        <dbReference type="EMBL" id="KAF7343831.1"/>
    </source>
</evidence>
<feature type="transmembrane region" description="Helical" evidence="2">
    <location>
        <begin position="137"/>
        <end position="153"/>
    </location>
</feature>
<keyword evidence="2" id="KW-0812">Transmembrane</keyword>
<dbReference type="Proteomes" id="UP000623467">
    <property type="component" value="Unassembled WGS sequence"/>
</dbReference>